<name>A0A1G8D8J0_BACOV</name>
<evidence type="ECO:0000256" key="1">
    <source>
        <dbReference type="SAM" id="SignalP"/>
    </source>
</evidence>
<evidence type="ECO:0000313" key="3">
    <source>
        <dbReference type="Proteomes" id="UP000181870"/>
    </source>
</evidence>
<dbReference type="EMBL" id="FNDO01000007">
    <property type="protein sequence ID" value="SDH53659.1"/>
    <property type="molecule type" value="Genomic_DNA"/>
</dbReference>
<dbReference type="PROSITE" id="PS51257">
    <property type="entry name" value="PROKAR_LIPOPROTEIN"/>
    <property type="match status" value="1"/>
</dbReference>
<protein>
    <submittedName>
        <fullName evidence="2">Uncharacterized protein</fullName>
    </submittedName>
</protein>
<accession>A0A1G8D8J0</accession>
<sequence length="73" mass="8715">MRKIVCLLSFVTVLFSCALNRTYIQDYGQQIKLIKINFPEIYDMYCNGTVIIENVYTYEKDGKERVGVNYRYR</sequence>
<evidence type="ECO:0000313" key="2">
    <source>
        <dbReference type="EMBL" id="SDH53659.1"/>
    </source>
</evidence>
<gene>
    <name evidence="2" type="ORF">SAMN05192582_1007109</name>
</gene>
<proteinExistence type="predicted"/>
<feature type="chain" id="PRO_5010307042" evidence="1">
    <location>
        <begin position="19"/>
        <end position="73"/>
    </location>
</feature>
<organism evidence="2 3">
    <name type="scientific">Bacteroides ovatus</name>
    <dbReference type="NCBI Taxonomy" id="28116"/>
    <lineage>
        <taxon>Bacteria</taxon>
        <taxon>Pseudomonadati</taxon>
        <taxon>Bacteroidota</taxon>
        <taxon>Bacteroidia</taxon>
        <taxon>Bacteroidales</taxon>
        <taxon>Bacteroidaceae</taxon>
        <taxon>Bacteroides</taxon>
    </lineage>
</organism>
<keyword evidence="1" id="KW-0732">Signal</keyword>
<dbReference type="Proteomes" id="UP000181870">
    <property type="component" value="Unassembled WGS sequence"/>
</dbReference>
<feature type="signal peptide" evidence="1">
    <location>
        <begin position="1"/>
        <end position="18"/>
    </location>
</feature>
<dbReference type="AlphaFoldDB" id="A0A1G8D8J0"/>
<reference evidence="3" key="1">
    <citation type="submission" date="2016-10" db="EMBL/GenBank/DDBJ databases">
        <authorList>
            <person name="Varghese N."/>
            <person name="Submissions S."/>
        </authorList>
    </citation>
    <scope>NUCLEOTIDE SEQUENCE [LARGE SCALE GENOMIC DNA]</scope>
    <source>
        <strain evidence="3">NLAE-zl-C57</strain>
    </source>
</reference>